<sequence length="293" mass="34839">MGIKHLNRFLVNKCRKTTIQRISLQKLAGKTIVVDTYIYMYMFLGEENLYELMHTMVTTLLTYRITPIFVFDGKPPQEKKELLRERREKKQEAEGKYREIIQQLEAGLDTSATLAMQLSCLKKQFLKIDYEHIQGVKSILRQHQVECVDAPGESDELCVQYVKSHRAWACLSNDMDMFVYGTERVLRDLSLTNHTVNLYHMPSILQDLGMTMTTFRQIMVLSGTDYNLSPQVSLHETMKWYYEYKKYLNTRRQWDKRNTDSGQPAMDFYTWLLKYTKYIQDYPKLMHVYEMFC</sequence>
<keyword evidence="3" id="KW-0460">Magnesium</keyword>
<dbReference type="SMART" id="SM00485">
    <property type="entry name" value="XPGN"/>
    <property type="match status" value="1"/>
</dbReference>
<dbReference type="PANTHER" id="PTHR11081:SF9">
    <property type="entry name" value="FLAP ENDONUCLEASE 1"/>
    <property type="match status" value="1"/>
</dbReference>
<keyword evidence="2" id="KW-0255">Endonuclease</keyword>
<dbReference type="SMART" id="SM00484">
    <property type="entry name" value="XPGI"/>
    <property type="match status" value="1"/>
</dbReference>
<protein>
    <recommendedName>
        <fullName evidence="7">XPG N-terminal domain-containing protein</fullName>
    </recommendedName>
</protein>
<evidence type="ECO:0000256" key="1">
    <source>
        <dbReference type="ARBA" id="ARBA00022723"/>
    </source>
</evidence>
<keyword evidence="2" id="KW-0540">Nuclease</keyword>
<evidence type="ECO:0008006" key="7">
    <source>
        <dbReference type="Google" id="ProtNLM"/>
    </source>
</evidence>
<accession>A0A6C0ERC2</accession>
<keyword evidence="2" id="KW-0378">Hydrolase</keyword>
<dbReference type="Gene3D" id="3.40.50.1010">
    <property type="entry name" value="5'-nuclease"/>
    <property type="match status" value="1"/>
</dbReference>
<evidence type="ECO:0000259" key="5">
    <source>
        <dbReference type="SMART" id="SM00485"/>
    </source>
</evidence>
<dbReference type="GO" id="GO:0017108">
    <property type="term" value="F:5'-flap endonuclease activity"/>
    <property type="evidence" value="ECO:0007669"/>
    <property type="project" value="TreeGrafter"/>
</dbReference>
<dbReference type="Pfam" id="PF00867">
    <property type="entry name" value="XPG_I"/>
    <property type="match status" value="1"/>
</dbReference>
<reference evidence="6" key="1">
    <citation type="journal article" date="2020" name="Nature">
        <title>Giant virus diversity and host interactions through global metagenomics.</title>
        <authorList>
            <person name="Schulz F."/>
            <person name="Roux S."/>
            <person name="Paez-Espino D."/>
            <person name="Jungbluth S."/>
            <person name="Walsh D.A."/>
            <person name="Denef V.J."/>
            <person name="McMahon K.D."/>
            <person name="Konstantinidis K.T."/>
            <person name="Eloe-Fadrosh E.A."/>
            <person name="Kyrpides N.C."/>
            <person name="Woyke T."/>
        </authorList>
    </citation>
    <scope>NUCLEOTIDE SEQUENCE</scope>
    <source>
        <strain evidence="6">GVMAG-M-3300009068-24</strain>
    </source>
</reference>
<dbReference type="GO" id="GO:0046872">
    <property type="term" value="F:metal ion binding"/>
    <property type="evidence" value="ECO:0007669"/>
    <property type="project" value="UniProtKB-KW"/>
</dbReference>
<evidence type="ECO:0000256" key="2">
    <source>
        <dbReference type="ARBA" id="ARBA00022759"/>
    </source>
</evidence>
<dbReference type="PANTHER" id="PTHR11081">
    <property type="entry name" value="FLAP ENDONUCLEASE FAMILY MEMBER"/>
    <property type="match status" value="1"/>
</dbReference>
<dbReference type="InterPro" id="IPR006085">
    <property type="entry name" value="XPG_DNA_repair_N"/>
</dbReference>
<evidence type="ECO:0000259" key="4">
    <source>
        <dbReference type="SMART" id="SM00484"/>
    </source>
</evidence>
<organism evidence="6">
    <name type="scientific">viral metagenome</name>
    <dbReference type="NCBI Taxonomy" id="1070528"/>
    <lineage>
        <taxon>unclassified sequences</taxon>
        <taxon>metagenomes</taxon>
        <taxon>organismal metagenomes</taxon>
    </lineage>
</organism>
<dbReference type="Pfam" id="PF00752">
    <property type="entry name" value="XPG_N"/>
    <property type="match status" value="1"/>
</dbReference>
<evidence type="ECO:0000313" key="6">
    <source>
        <dbReference type="EMBL" id="QHT29845.1"/>
    </source>
</evidence>
<dbReference type="AlphaFoldDB" id="A0A6C0ERC2"/>
<proteinExistence type="predicted"/>
<dbReference type="EMBL" id="MN738883">
    <property type="protein sequence ID" value="QHT29845.1"/>
    <property type="molecule type" value="Genomic_DNA"/>
</dbReference>
<name>A0A6C0ERC2_9ZZZZ</name>
<feature type="domain" description="XPG N-terminal" evidence="5">
    <location>
        <begin position="1"/>
        <end position="93"/>
    </location>
</feature>
<feature type="domain" description="XPG-I" evidence="4">
    <location>
        <begin position="141"/>
        <end position="210"/>
    </location>
</feature>
<dbReference type="InterPro" id="IPR029060">
    <property type="entry name" value="PIN-like_dom_sf"/>
</dbReference>
<dbReference type="SUPFAM" id="SSF88723">
    <property type="entry name" value="PIN domain-like"/>
    <property type="match status" value="1"/>
</dbReference>
<dbReference type="InterPro" id="IPR006086">
    <property type="entry name" value="XPG-I_dom"/>
</dbReference>
<dbReference type="PRINTS" id="PR00853">
    <property type="entry name" value="XPGRADSUPER"/>
</dbReference>
<evidence type="ECO:0000256" key="3">
    <source>
        <dbReference type="ARBA" id="ARBA00022842"/>
    </source>
</evidence>
<dbReference type="InterPro" id="IPR006084">
    <property type="entry name" value="XPG/Rad2"/>
</dbReference>
<keyword evidence="1" id="KW-0479">Metal-binding</keyword>